<dbReference type="PANTHER" id="PTHR28161">
    <property type="entry name" value="ATP SYNTHASE SUBUNIT F, MITOCHONDRIAL"/>
    <property type="match status" value="1"/>
</dbReference>
<reference evidence="1 3" key="1">
    <citation type="journal article" date="2011" name="Science">
        <title>Comparative functional genomics of the fission yeasts.</title>
        <authorList>
            <person name="Rhind N."/>
            <person name="Chen Z."/>
            <person name="Yassour M."/>
            <person name="Thompson D.A."/>
            <person name="Haas B.J."/>
            <person name="Habib N."/>
            <person name="Wapinski I."/>
            <person name="Roy S."/>
            <person name="Lin M.F."/>
            <person name="Heiman D.I."/>
            <person name="Young S.K."/>
            <person name="Furuya K."/>
            <person name="Guo Y."/>
            <person name="Pidoux A."/>
            <person name="Chen H.M."/>
            <person name="Robbertse B."/>
            <person name="Goldberg J.M."/>
            <person name="Aoki K."/>
            <person name="Bayne E.H."/>
            <person name="Berlin A.M."/>
            <person name="Desjardins C.A."/>
            <person name="Dobbs E."/>
            <person name="Dukaj L."/>
            <person name="Fan L."/>
            <person name="FitzGerald M.G."/>
            <person name="French C."/>
            <person name="Gujja S."/>
            <person name="Hansen K."/>
            <person name="Keifenheim D."/>
            <person name="Levin J.Z."/>
            <person name="Mosher R.A."/>
            <person name="Mueller C.A."/>
            <person name="Pfiffner J."/>
            <person name="Priest M."/>
            <person name="Russ C."/>
            <person name="Smialowska A."/>
            <person name="Swoboda P."/>
            <person name="Sykes S.M."/>
            <person name="Vaughn M."/>
            <person name="Vengrova S."/>
            <person name="Yoder R."/>
            <person name="Zeng Q."/>
            <person name="Allshire R."/>
            <person name="Baulcombe D."/>
            <person name="Birren B.W."/>
            <person name="Brown W."/>
            <person name="Ekwall K."/>
            <person name="Kellis M."/>
            <person name="Leatherwood J."/>
            <person name="Levin H."/>
            <person name="Margalit H."/>
            <person name="Martienssen R."/>
            <person name="Nieduszynski C.A."/>
            <person name="Spatafora J.W."/>
            <person name="Friedman N."/>
            <person name="Dalgaard J.Z."/>
            <person name="Baumann P."/>
            <person name="Niki H."/>
            <person name="Regev A."/>
            <person name="Nusbaum C."/>
        </authorList>
    </citation>
    <scope>NUCLEOTIDE SEQUENCE [LARGE SCALE GENOMIC DNA]</scope>
    <source>
        <strain evidence="3">yFS275 / FY16936</strain>
    </source>
</reference>
<dbReference type="EMBL" id="KE651166">
    <property type="protein sequence ID" value="EEB05816.1"/>
    <property type="molecule type" value="Genomic_DNA"/>
</dbReference>
<keyword evidence="3" id="KW-1185">Reference proteome</keyword>
<dbReference type="GeneID" id="7048917"/>
<evidence type="ECO:0000313" key="2">
    <source>
        <dbReference type="JaponicusDB" id="SJAG_05204"/>
    </source>
</evidence>
<gene>
    <name evidence="2" type="primary">atp17</name>
    <name evidence="1" type="ORF">SJAG_05204</name>
</gene>
<organism evidence="1 3">
    <name type="scientific">Schizosaccharomyces japonicus (strain yFS275 / FY16936)</name>
    <name type="common">Fission yeast</name>
    <dbReference type="NCBI Taxonomy" id="402676"/>
    <lineage>
        <taxon>Eukaryota</taxon>
        <taxon>Fungi</taxon>
        <taxon>Dikarya</taxon>
        <taxon>Ascomycota</taxon>
        <taxon>Taphrinomycotina</taxon>
        <taxon>Schizosaccharomycetes</taxon>
        <taxon>Schizosaccharomycetales</taxon>
        <taxon>Schizosaccharomycetaceae</taxon>
        <taxon>Schizosaccharomyces</taxon>
    </lineage>
</organism>
<dbReference type="eggNOG" id="ENOG502S739">
    <property type="taxonomic scope" value="Eukaryota"/>
</dbReference>
<dbReference type="RefSeq" id="XP_002172109.1">
    <property type="nucleotide sequence ID" value="XM_002172073.1"/>
</dbReference>
<dbReference type="InterPro" id="IPR019727">
    <property type="entry name" value="ATP_synth_F0_fsu_mt_fun"/>
</dbReference>
<evidence type="ECO:0000313" key="3">
    <source>
        <dbReference type="Proteomes" id="UP000001744"/>
    </source>
</evidence>
<protein>
    <submittedName>
        <fullName evidence="1">F0-ATPase subunit F</fullName>
    </submittedName>
</protein>
<dbReference type="GO" id="GO:0015986">
    <property type="term" value="P:proton motive force-driven ATP synthesis"/>
    <property type="evidence" value="ECO:0000318"/>
    <property type="project" value="GO_Central"/>
</dbReference>
<accession>B6JWR5</accession>
<dbReference type="Pfam" id="PF10791">
    <property type="entry name" value="F1F0-ATPsyn_F"/>
    <property type="match status" value="1"/>
</dbReference>
<name>B6JWR5_SCHJY</name>
<dbReference type="PANTHER" id="PTHR28161:SF1">
    <property type="entry name" value="ATP SYNTHASE SUBUNIT F, MITOCHONDRIAL"/>
    <property type="match status" value="1"/>
</dbReference>
<dbReference type="Proteomes" id="UP000001744">
    <property type="component" value="Unassembled WGS sequence"/>
</dbReference>
<dbReference type="AlphaFoldDB" id="B6JWR5"/>
<proteinExistence type="predicted"/>
<dbReference type="OrthoDB" id="5561579at2759"/>
<dbReference type="OMA" id="TIDYQMH"/>
<dbReference type="JaponicusDB" id="SJAG_05204">
    <property type="gene designation" value="atp17"/>
</dbReference>
<evidence type="ECO:0000313" key="1">
    <source>
        <dbReference type="EMBL" id="EEB05816.1"/>
    </source>
</evidence>
<sequence>MTPFKFIPPIIANFEAVRRDPNAKTLSELGQFYSKLPKGPAPAPTYNSFMGWYSNKYFGKKASGKPVLHLIAGIFLLSYASEYYFHLRHHSAHEH</sequence>
<dbReference type="STRING" id="402676.B6JWR5"/>
<dbReference type="HOGENOM" id="CLU_152700_1_0_1"/>
<dbReference type="VEuPathDB" id="FungiDB:SJAG_05204"/>